<dbReference type="FunFam" id="1.25.40.10:FF:000090">
    <property type="entry name" value="Pentatricopeptide repeat-containing protein, chloroplastic"/>
    <property type="match status" value="1"/>
</dbReference>
<accession>A0A2K1KVX7</accession>
<evidence type="ECO:0000259" key="4">
    <source>
        <dbReference type="Pfam" id="PF14432"/>
    </source>
</evidence>
<dbReference type="RefSeq" id="XP_024370404.1">
    <property type="nucleotide sequence ID" value="XM_024514636.2"/>
</dbReference>
<keyword evidence="3" id="KW-0732">Signal</keyword>
<feature type="repeat" description="PPR" evidence="2">
    <location>
        <begin position="235"/>
        <end position="265"/>
    </location>
</feature>
<feature type="repeat" description="PPR" evidence="2">
    <location>
        <begin position="134"/>
        <end position="164"/>
    </location>
</feature>
<dbReference type="GO" id="GO:0009451">
    <property type="term" value="P:RNA modification"/>
    <property type="evidence" value="ECO:0007669"/>
    <property type="project" value="InterPro"/>
</dbReference>
<evidence type="ECO:0000256" key="2">
    <source>
        <dbReference type="PROSITE-ProRule" id="PRU00708"/>
    </source>
</evidence>
<dbReference type="EnsemblPlants" id="Pp3c3_24770V3.2">
    <property type="protein sequence ID" value="Pp3c3_24770V3.2"/>
    <property type="gene ID" value="Pp3c3_24770"/>
</dbReference>
<dbReference type="Pfam" id="PF13041">
    <property type="entry name" value="PPR_2"/>
    <property type="match status" value="6"/>
</dbReference>
<feature type="repeat" description="PPR" evidence="2">
    <location>
        <begin position="537"/>
        <end position="571"/>
    </location>
</feature>
<dbReference type="InterPro" id="IPR046848">
    <property type="entry name" value="E_motif"/>
</dbReference>
<dbReference type="NCBIfam" id="TIGR00756">
    <property type="entry name" value="PPR"/>
    <property type="match status" value="9"/>
</dbReference>
<feature type="domain" description="DYW" evidence="4">
    <location>
        <begin position="994"/>
        <end position="1073"/>
    </location>
</feature>
<reference evidence="5 7" key="1">
    <citation type="journal article" date="2008" name="Science">
        <title>The Physcomitrella genome reveals evolutionary insights into the conquest of land by plants.</title>
        <authorList>
            <person name="Rensing S."/>
            <person name="Lang D."/>
            <person name="Zimmer A."/>
            <person name="Terry A."/>
            <person name="Salamov A."/>
            <person name="Shapiro H."/>
            <person name="Nishiyama T."/>
            <person name="Perroud P.-F."/>
            <person name="Lindquist E."/>
            <person name="Kamisugi Y."/>
            <person name="Tanahashi T."/>
            <person name="Sakakibara K."/>
            <person name="Fujita T."/>
            <person name="Oishi K."/>
            <person name="Shin-I T."/>
            <person name="Kuroki Y."/>
            <person name="Toyoda A."/>
            <person name="Suzuki Y."/>
            <person name="Hashimoto A."/>
            <person name="Yamaguchi K."/>
            <person name="Sugano A."/>
            <person name="Kohara Y."/>
            <person name="Fujiyama A."/>
            <person name="Anterola A."/>
            <person name="Aoki S."/>
            <person name="Ashton N."/>
            <person name="Barbazuk W.B."/>
            <person name="Barker E."/>
            <person name="Bennetzen J."/>
            <person name="Bezanilla M."/>
            <person name="Blankenship R."/>
            <person name="Cho S.H."/>
            <person name="Dutcher S."/>
            <person name="Estelle M."/>
            <person name="Fawcett J.A."/>
            <person name="Gundlach H."/>
            <person name="Hanada K."/>
            <person name="Heyl A."/>
            <person name="Hicks K.A."/>
            <person name="Hugh J."/>
            <person name="Lohr M."/>
            <person name="Mayer K."/>
            <person name="Melkozernov A."/>
            <person name="Murata T."/>
            <person name="Nelson D."/>
            <person name="Pils B."/>
            <person name="Prigge M."/>
            <person name="Reiss B."/>
            <person name="Renner T."/>
            <person name="Rombauts S."/>
            <person name="Rushton P."/>
            <person name="Sanderfoot A."/>
            <person name="Schween G."/>
            <person name="Shiu S.-H."/>
            <person name="Stueber K."/>
            <person name="Theodoulou F.L."/>
            <person name="Tu H."/>
            <person name="Van de Peer Y."/>
            <person name="Verrier P.J."/>
            <person name="Waters E."/>
            <person name="Wood A."/>
            <person name="Yang L."/>
            <person name="Cove D."/>
            <person name="Cuming A."/>
            <person name="Hasebe M."/>
            <person name="Lucas S."/>
            <person name="Mishler D.B."/>
            <person name="Reski R."/>
            <person name="Grigoriev I."/>
            <person name="Quatrano R.S."/>
            <person name="Boore J.L."/>
        </authorList>
    </citation>
    <scope>NUCLEOTIDE SEQUENCE [LARGE SCALE GENOMIC DNA]</scope>
    <source>
        <strain evidence="6 7">cv. Gransden 2004</strain>
    </source>
</reference>
<dbReference type="FunFam" id="1.25.40.10:FF:000031">
    <property type="entry name" value="Pentatricopeptide repeat-containing protein mitochondrial"/>
    <property type="match status" value="3"/>
</dbReference>
<dbReference type="GO" id="GO:0003723">
    <property type="term" value="F:RNA binding"/>
    <property type="evidence" value="ECO:0007669"/>
    <property type="project" value="InterPro"/>
</dbReference>
<feature type="repeat" description="PPR" evidence="2">
    <location>
        <begin position="367"/>
        <end position="400"/>
    </location>
</feature>
<dbReference type="FunFam" id="1.25.40.10:FF:000285">
    <property type="entry name" value="Pentatricopeptide repeat-containing protein, chloroplastic"/>
    <property type="match status" value="1"/>
</dbReference>
<dbReference type="GO" id="GO:0008270">
    <property type="term" value="F:zinc ion binding"/>
    <property type="evidence" value="ECO:0007669"/>
    <property type="project" value="InterPro"/>
</dbReference>
<dbReference type="RefSeq" id="XP_024370402.1">
    <property type="nucleotide sequence ID" value="XM_024514634.2"/>
</dbReference>
<dbReference type="InterPro" id="IPR046960">
    <property type="entry name" value="PPR_At4g14850-like_plant"/>
</dbReference>
<sequence length="1073" mass="120787">MHGRQPSPRFWTSVSSLLLTRVLGVQSSRFIGIRQWCYNGKAYFRNSTPMSLTPNEGRRRIQESGSTWDASAKVGRNTWKGKSIRGGVQLLGKRGVQANLNFYARRLQECVQAKSLAEGKKVHDHMRSAQFEPDIYLNNMLISMYSKCGSIEDANNVFQSMEDKDVVSWNAMISGYALHGRGQEAVDLFYQMQREGLKPNQNSFISILSACQTPIVLEFGEQIHSHITKAGYESDVNVSTALINMYCKCGSLELARKVFNEMRERNVVSWTAMISGYVQHGDSKEAFVLFQKLIRSGTQPNKVSFASILGACTNPNDLEQGLKLHAYIKQAGLEQEVLVGNALISMYARCGSLANARQVFDNLRSPNRVSWNAMIAGYGEGFMEEAFRLFRDMQQKGFQPDRFTYASLLAICADRADLNRGKELHSQIVRTAWEADVTVATALISMYAKCGSLEEARKVFNQMPEKNAVSWNAFIACCCRHGSEKEAFQVFKQMRRDDVIPDHVTFITLLNSCTSPEDFERGRYIHGKIDQWGMLSNNLVANALISMYGRCGKLADAREVFYRIRRRDLGSWNAMIAAYVQHGANGSAFDLFIKYKSEGGKGDKYTFINVLRAIANLEDLDAGRKIHGLVEKAGLEKDIRILTTLIKMYSKCGSLRDAYSVFKNVQEKDVVCWNAMLAAYNHSDHGQDALKLFQQMRLEGVNPDSATYTSVLNACARLGAIEHGKKFHTQLKEAAMETDTRVSNALIEMYSRCGCLSSANEVFEKMSRRNTNSWNALIAGYCQNGQGNVALEYYEHMLRARISPNKATFTSILSSYAQLGEEEQAFDFLESIKEEWNMEPSEQHYACMVAALGRASLLKEAEEFIEEISSESDALMWESLLVACRIHHNVGLAETAVEHLLDVKAQSSPAVCEQLMNIYAAAGRWEDVSVIKATMREAGLLAPKSCTIEVNSEFHTFMTNHFSPQIGVEDKIEELVWKMMDKGFLLDPHYAPNDSREKERLFSHCPELLAVAYGLEHTPPGVLVRCVTDSPVTDPSHRMLKFISKAYNRGIFVRDPNCFHNFKDGICSCGDYW</sequence>
<dbReference type="InterPro" id="IPR002885">
    <property type="entry name" value="PPR_rpt"/>
</dbReference>
<keyword evidence="7" id="KW-1185">Reference proteome</keyword>
<feature type="repeat" description="PPR" evidence="2">
    <location>
        <begin position="467"/>
        <end position="501"/>
    </location>
</feature>
<dbReference type="RefSeq" id="XP_024370403.1">
    <property type="nucleotide sequence ID" value="XM_024514635.2"/>
</dbReference>
<protein>
    <recommendedName>
        <fullName evidence="4">DYW domain-containing protein</fullName>
    </recommendedName>
</protein>
<dbReference type="AlphaFoldDB" id="A0A2K1KVX7"/>
<feature type="repeat" description="PPR" evidence="2">
    <location>
        <begin position="739"/>
        <end position="769"/>
    </location>
</feature>
<name>A0A2K1KVX7_PHYPA</name>
<evidence type="ECO:0000313" key="6">
    <source>
        <dbReference type="EnsemblPlants" id="Pp3c3_24770V3.1"/>
    </source>
</evidence>
<dbReference type="EMBL" id="ABEU02000003">
    <property type="protein sequence ID" value="PNR57921.1"/>
    <property type="molecule type" value="Genomic_DNA"/>
</dbReference>
<reference evidence="5 7" key="2">
    <citation type="journal article" date="2018" name="Plant J.">
        <title>The Physcomitrella patens chromosome-scale assembly reveals moss genome structure and evolution.</title>
        <authorList>
            <person name="Lang D."/>
            <person name="Ullrich K.K."/>
            <person name="Murat F."/>
            <person name="Fuchs J."/>
            <person name="Jenkins J."/>
            <person name="Haas F.B."/>
            <person name="Piednoel M."/>
            <person name="Gundlach H."/>
            <person name="Van Bel M."/>
            <person name="Meyberg R."/>
            <person name="Vives C."/>
            <person name="Morata J."/>
            <person name="Symeonidi A."/>
            <person name="Hiss M."/>
            <person name="Muchero W."/>
            <person name="Kamisugi Y."/>
            <person name="Saleh O."/>
            <person name="Blanc G."/>
            <person name="Decker E.L."/>
            <person name="van Gessel N."/>
            <person name="Grimwood J."/>
            <person name="Hayes R.D."/>
            <person name="Graham S.W."/>
            <person name="Gunter L.E."/>
            <person name="McDaniel S.F."/>
            <person name="Hoernstein S.N.W."/>
            <person name="Larsson A."/>
            <person name="Li F.W."/>
            <person name="Perroud P.F."/>
            <person name="Phillips J."/>
            <person name="Ranjan P."/>
            <person name="Rokshar D.S."/>
            <person name="Rothfels C.J."/>
            <person name="Schneider L."/>
            <person name="Shu S."/>
            <person name="Stevenson D.W."/>
            <person name="Thummler F."/>
            <person name="Tillich M."/>
            <person name="Villarreal Aguilar J.C."/>
            <person name="Widiez T."/>
            <person name="Wong G.K."/>
            <person name="Wymore A."/>
            <person name="Zhang Y."/>
            <person name="Zimmer A.D."/>
            <person name="Quatrano R.S."/>
            <person name="Mayer K.F.X."/>
            <person name="Goodstein D."/>
            <person name="Casacuberta J.M."/>
            <person name="Vandepoele K."/>
            <person name="Reski R."/>
            <person name="Cuming A.C."/>
            <person name="Tuskan G.A."/>
            <person name="Maumus F."/>
            <person name="Salse J."/>
            <person name="Schmutz J."/>
            <person name="Rensing S.A."/>
        </authorList>
    </citation>
    <scope>NUCLEOTIDE SEQUENCE [LARGE SCALE GENOMIC DNA]</scope>
    <source>
        <strain evidence="6 7">cv. Gransden 2004</strain>
    </source>
</reference>
<evidence type="ECO:0000256" key="3">
    <source>
        <dbReference type="SAM" id="SignalP"/>
    </source>
</evidence>
<evidence type="ECO:0000313" key="7">
    <source>
        <dbReference type="Proteomes" id="UP000006727"/>
    </source>
</evidence>
<dbReference type="GeneID" id="112279897"/>
<feature type="repeat" description="PPR" evidence="2">
    <location>
        <begin position="436"/>
        <end position="466"/>
    </location>
</feature>
<dbReference type="OrthoDB" id="185373at2759"/>
<feature type="repeat" description="PPR" evidence="2">
    <location>
        <begin position="266"/>
        <end position="300"/>
    </location>
</feature>
<dbReference type="SUPFAM" id="SSF48452">
    <property type="entry name" value="TPR-like"/>
    <property type="match status" value="1"/>
</dbReference>
<feature type="repeat" description="PPR" evidence="2">
    <location>
        <begin position="704"/>
        <end position="738"/>
    </location>
</feature>
<reference evidence="6" key="3">
    <citation type="submission" date="2020-12" db="UniProtKB">
        <authorList>
            <consortium name="EnsemblPlants"/>
        </authorList>
    </citation>
    <scope>IDENTIFICATION</scope>
</reference>
<dbReference type="Gramene" id="Pp3c3_24770V3.2">
    <property type="protein sequence ID" value="Pp3c3_24770V3.2"/>
    <property type="gene ID" value="Pp3c3_24770"/>
</dbReference>
<evidence type="ECO:0000256" key="1">
    <source>
        <dbReference type="ARBA" id="ARBA00022737"/>
    </source>
</evidence>
<dbReference type="FunFam" id="1.25.40.10:FF:003428">
    <property type="entry name" value="Predicted protein"/>
    <property type="match status" value="1"/>
</dbReference>
<dbReference type="Gene3D" id="1.25.40.10">
    <property type="entry name" value="Tetratricopeptide repeat domain"/>
    <property type="match status" value="7"/>
</dbReference>
<evidence type="ECO:0000313" key="5">
    <source>
        <dbReference type="EMBL" id="PNR57921.1"/>
    </source>
</evidence>
<dbReference type="PROSITE" id="PS51375">
    <property type="entry name" value="PPR"/>
    <property type="match status" value="12"/>
</dbReference>
<feature type="repeat" description="PPR" evidence="2">
    <location>
        <begin position="165"/>
        <end position="199"/>
    </location>
</feature>
<dbReference type="InterPro" id="IPR032867">
    <property type="entry name" value="DYW_dom"/>
</dbReference>
<dbReference type="Pfam" id="PF01535">
    <property type="entry name" value="PPR"/>
    <property type="match status" value="3"/>
</dbReference>
<dbReference type="Gramene" id="Pp3c3_24770V3.1">
    <property type="protein sequence ID" value="Pp3c3_24770V3.1"/>
    <property type="gene ID" value="Pp3c3_24770"/>
</dbReference>
<dbReference type="FunFam" id="1.25.40.10:FF:000689">
    <property type="entry name" value="Tetratricopeptide repeat (TPR)-like superfamily protein"/>
    <property type="match status" value="1"/>
</dbReference>
<organism evidence="5">
    <name type="scientific">Physcomitrium patens</name>
    <name type="common">Spreading-leaved earth moss</name>
    <name type="synonym">Physcomitrella patens</name>
    <dbReference type="NCBI Taxonomy" id="3218"/>
    <lineage>
        <taxon>Eukaryota</taxon>
        <taxon>Viridiplantae</taxon>
        <taxon>Streptophyta</taxon>
        <taxon>Embryophyta</taxon>
        <taxon>Bryophyta</taxon>
        <taxon>Bryophytina</taxon>
        <taxon>Bryopsida</taxon>
        <taxon>Funariidae</taxon>
        <taxon>Funariales</taxon>
        <taxon>Funariaceae</taxon>
        <taxon>Physcomitrium</taxon>
    </lineage>
</organism>
<dbReference type="Pfam" id="PF14432">
    <property type="entry name" value="DYW_deaminase"/>
    <property type="match status" value="1"/>
</dbReference>
<dbReference type="Proteomes" id="UP000006727">
    <property type="component" value="Chromosome 3"/>
</dbReference>
<feature type="repeat" description="PPR" evidence="2">
    <location>
        <begin position="669"/>
        <end position="703"/>
    </location>
</feature>
<feature type="repeat" description="PPR" evidence="2">
    <location>
        <begin position="770"/>
        <end position="804"/>
    </location>
</feature>
<feature type="signal peptide" evidence="3">
    <location>
        <begin position="1"/>
        <end position="27"/>
    </location>
</feature>
<keyword evidence="1" id="KW-0677">Repeat</keyword>
<dbReference type="EnsemblPlants" id="Pp3c3_24770V3.1">
    <property type="protein sequence ID" value="Pp3c3_24770V3.1"/>
    <property type="gene ID" value="Pp3c3_24770"/>
</dbReference>
<proteinExistence type="predicted"/>
<dbReference type="Pfam" id="PF20431">
    <property type="entry name" value="E_motif"/>
    <property type="match status" value="1"/>
</dbReference>
<dbReference type="RefSeq" id="XP_024370401.1">
    <property type="nucleotide sequence ID" value="XM_024514633.2"/>
</dbReference>
<dbReference type="InterPro" id="IPR011990">
    <property type="entry name" value="TPR-like_helical_dom_sf"/>
</dbReference>
<dbReference type="PANTHER" id="PTHR47926">
    <property type="entry name" value="PENTATRICOPEPTIDE REPEAT-CONTAINING PROTEIN"/>
    <property type="match status" value="1"/>
</dbReference>
<gene>
    <name evidence="6" type="primary">LOC112279897</name>
    <name evidence="5" type="ORF">PHYPA_004915</name>
</gene>
<feature type="chain" id="PRO_5044576483" description="DYW domain-containing protein" evidence="3">
    <location>
        <begin position="28"/>
        <end position="1073"/>
    </location>
</feature>
<dbReference type="PaxDb" id="3218-PP1S446_7V6.1"/>